<name>A0A9X3NR34_9ACTN</name>
<feature type="domain" description="HTH cro/C1-type" evidence="1">
    <location>
        <begin position="16"/>
        <end position="70"/>
    </location>
</feature>
<sequence length="266" mass="29835">MLANMNVHYRQFGATLREWRNSKGMTLDQVANATNLAKSTISKLESGYRSTTLSNVERLDALLGAEGEVVTAWRESRQRAADPDWLNRIRESEERAVEIRAFNPLYVPGLLQTPDYARIVFRDASPGENPETIDALVEARCDRLRQLASAVRVIIPDSILRYPVGGAATMRAQLQHLIDLSGRVRIQVLPDDIGYHGRFAGSFRILSFDDRVPRVECEHATGSIVEVRPPEVRRLTAVFSELASWGYDPERSLAALEEIRDGYAVA</sequence>
<gene>
    <name evidence="2" type="ORF">LG943_20955</name>
</gene>
<dbReference type="SUPFAM" id="SSF47413">
    <property type="entry name" value="lambda repressor-like DNA-binding domains"/>
    <property type="match status" value="1"/>
</dbReference>
<evidence type="ECO:0000259" key="1">
    <source>
        <dbReference type="PROSITE" id="PS50943"/>
    </source>
</evidence>
<comment type="caution">
    <text evidence="2">The sequence shown here is derived from an EMBL/GenBank/DDBJ whole genome shotgun (WGS) entry which is preliminary data.</text>
</comment>
<proteinExistence type="predicted"/>
<dbReference type="SMART" id="SM00530">
    <property type="entry name" value="HTH_XRE"/>
    <property type="match status" value="1"/>
</dbReference>
<dbReference type="Proteomes" id="UP001140076">
    <property type="component" value="Unassembled WGS sequence"/>
</dbReference>
<dbReference type="EMBL" id="JAJAQC010000041">
    <property type="protein sequence ID" value="MDA0566761.1"/>
    <property type="molecule type" value="Genomic_DNA"/>
</dbReference>
<dbReference type="Pfam" id="PF19054">
    <property type="entry name" value="DUF5753"/>
    <property type="match status" value="1"/>
</dbReference>
<protein>
    <submittedName>
        <fullName evidence="2">Helix-turn-helix transcriptional regulator</fullName>
    </submittedName>
</protein>
<dbReference type="InterPro" id="IPR043917">
    <property type="entry name" value="DUF5753"/>
</dbReference>
<evidence type="ECO:0000313" key="2">
    <source>
        <dbReference type="EMBL" id="MDA0566761.1"/>
    </source>
</evidence>
<dbReference type="Gene3D" id="1.10.260.40">
    <property type="entry name" value="lambda repressor-like DNA-binding domains"/>
    <property type="match status" value="1"/>
</dbReference>
<dbReference type="GO" id="GO:0003677">
    <property type="term" value="F:DNA binding"/>
    <property type="evidence" value="ECO:0007669"/>
    <property type="project" value="InterPro"/>
</dbReference>
<evidence type="ECO:0000313" key="3">
    <source>
        <dbReference type="Proteomes" id="UP001140076"/>
    </source>
</evidence>
<dbReference type="CDD" id="cd00093">
    <property type="entry name" value="HTH_XRE"/>
    <property type="match status" value="1"/>
</dbReference>
<dbReference type="InterPro" id="IPR001387">
    <property type="entry name" value="Cro/C1-type_HTH"/>
</dbReference>
<dbReference type="RefSeq" id="WP_270074016.1">
    <property type="nucleotide sequence ID" value="NZ_JAJAQC010000041.1"/>
</dbReference>
<dbReference type="InterPro" id="IPR010982">
    <property type="entry name" value="Lambda_DNA-bd_dom_sf"/>
</dbReference>
<dbReference type="AlphaFoldDB" id="A0A9X3NR34"/>
<dbReference type="PROSITE" id="PS50943">
    <property type="entry name" value="HTH_CROC1"/>
    <property type="match status" value="1"/>
</dbReference>
<reference evidence="2" key="1">
    <citation type="submission" date="2021-10" db="EMBL/GenBank/DDBJ databases">
        <title>Streptomonospora sp. nov., isolated from mangrove soil.</title>
        <authorList>
            <person name="Chen X."/>
            <person name="Ge X."/>
            <person name="Liu W."/>
        </authorList>
    </citation>
    <scope>NUCLEOTIDE SEQUENCE</scope>
    <source>
        <strain evidence="2">S1-112</strain>
    </source>
</reference>
<accession>A0A9X3NR34</accession>
<organism evidence="2 3">
    <name type="scientific">Streptomonospora mangrovi</name>
    <dbReference type="NCBI Taxonomy" id="2883123"/>
    <lineage>
        <taxon>Bacteria</taxon>
        <taxon>Bacillati</taxon>
        <taxon>Actinomycetota</taxon>
        <taxon>Actinomycetes</taxon>
        <taxon>Streptosporangiales</taxon>
        <taxon>Nocardiopsidaceae</taxon>
        <taxon>Streptomonospora</taxon>
    </lineage>
</organism>
<keyword evidence="3" id="KW-1185">Reference proteome</keyword>
<dbReference type="Pfam" id="PF13560">
    <property type="entry name" value="HTH_31"/>
    <property type="match status" value="1"/>
</dbReference>